<keyword evidence="4" id="KW-0561">Oxygen transport</keyword>
<sequence>MFETNRQVKEAFEKFRSMDTPSELWQSSVLETHGMVVMNAIDEIICNFDDRETVVELIIEQGRSHVRFGDLTEDLFWSIEEAFLHAVKETLDKNYPQHLQVIYKKAIRFIINLLVIGFKSAMREANKGYCVPEGPLFGNHGAP</sequence>
<dbReference type="InterPro" id="IPR012292">
    <property type="entry name" value="Globin/Proto"/>
</dbReference>
<dbReference type="PANTHER" id="PTHR46458">
    <property type="entry name" value="BLR2807 PROTEIN"/>
    <property type="match status" value="1"/>
</dbReference>
<dbReference type="EMBL" id="AMQN01008216">
    <property type="status" value="NOT_ANNOTATED_CDS"/>
    <property type="molecule type" value="Genomic_DNA"/>
</dbReference>
<evidence type="ECO:0000313" key="7">
    <source>
        <dbReference type="EnsemblMetazoa" id="CapteP194549"/>
    </source>
</evidence>
<dbReference type="GO" id="GO:0046872">
    <property type="term" value="F:metal ion binding"/>
    <property type="evidence" value="ECO:0007669"/>
    <property type="project" value="UniProtKB-KW"/>
</dbReference>
<dbReference type="Pfam" id="PF00042">
    <property type="entry name" value="Globin"/>
    <property type="match status" value="1"/>
</dbReference>
<dbReference type="PANTHER" id="PTHR46458:SF5">
    <property type="entry name" value="GLOBIN FAMILY PROFILE DOMAIN-CONTAINING PROTEIN"/>
    <property type="match status" value="1"/>
</dbReference>
<proteinExistence type="inferred from homology"/>
<organism evidence="6">
    <name type="scientific">Capitella teleta</name>
    <name type="common">Polychaete worm</name>
    <dbReference type="NCBI Taxonomy" id="283909"/>
    <lineage>
        <taxon>Eukaryota</taxon>
        <taxon>Metazoa</taxon>
        <taxon>Spiralia</taxon>
        <taxon>Lophotrochozoa</taxon>
        <taxon>Annelida</taxon>
        <taxon>Polychaeta</taxon>
        <taxon>Sedentaria</taxon>
        <taxon>Scolecida</taxon>
        <taxon>Capitellidae</taxon>
        <taxon>Capitella</taxon>
    </lineage>
</organism>
<dbReference type="SUPFAM" id="SSF46458">
    <property type="entry name" value="Globin-like"/>
    <property type="match status" value="1"/>
</dbReference>
<dbReference type="OMA" id="EHANTVM"/>
<dbReference type="GO" id="GO:0005344">
    <property type="term" value="F:oxygen carrier activity"/>
    <property type="evidence" value="ECO:0007669"/>
    <property type="project" value="UniProtKB-KW"/>
</dbReference>
<dbReference type="OrthoDB" id="6344802at2759"/>
<evidence type="ECO:0000256" key="2">
    <source>
        <dbReference type="ARBA" id="ARBA00022723"/>
    </source>
</evidence>
<name>R7UCZ3_CAPTE</name>
<reference evidence="7" key="3">
    <citation type="submission" date="2015-06" db="UniProtKB">
        <authorList>
            <consortium name="EnsemblMetazoa"/>
        </authorList>
    </citation>
    <scope>IDENTIFICATION</scope>
</reference>
<evidence type="ECO:0000256" key="4">
    <source>
        <dbReference type="RuleBase" id="RU000356"/>
    </source>
</evidence>
<dbReference type="Proteomes" id="UP000014760">
    <property type="component" value="Unassembled WGS sequence"/>
</dbReference>
<feature type="domain" description="Globin" evidence="5">
    <location>
        <begin position="1"/>
        <end position="119"/>
    </location>
</feature>
<keyword evidence="4" id="KW-0813">Transport</keyword>
<evidence type="ECO:0000256" key="3">
    <source>
        <dbReference type="ARBA" id="ARBA00023004"/>
    </source>
</evidence>
<dbReference type="AlphaFoldDB" id="R7UCZ3"/>
<keyword evidence="3" id="KW-0408">Iron</keyword>
<reference evidence="6 8" key="2">
    <citation type="journal article" date="2013" name="Nature">
        <title>Insights into bilaterian evolution from three spiralian genomes.</title>
        <authorList>
            <person name="Simakov O."/>
            <person name="Marletaz F."/>
            <person name="Cho S.J."/>
            <person name="Edsinger-Gonzales E."/>
            <person name="Havlak P."/>
            <person name="Hellsten U."/>
            <person name="Kuo D.H."/>
            <person name="Larsson T."/>
            <person name="Lv J."/>
            <person name="Arendt D."/>
            <person name="Savage R."/>
            <person name="Osoegawa K."/>
            <person name="de Jong P."/>
            <person name="Grimwood J."/>
            <person name="Chapman J.A."/>
            <person name="Shapiro H."/>
            <person name="Aerts A."/>
            <person name="Otillar R.P."/>
            <person name="Terry A.Y."/>
            <person name="Boore J.L."/>
            <person name="Grigoriev I.V."/>
            <person name="Lindberg D.R."/>
            <person name="Seaver E.C."/>
            <person name="Weisblat D.A."/>
            <person name="Putnam N.H."/>
            <person name="Rokhsar D.S."/>
        </authorList>
    </citation>
    <scope>NUCLEOTIDE SEQUENCE</scope>
    <source>
        <strain evidence="6 8">I ESC-2004</strain>
    </source>
</reference>
<evidence type="ECO:0000313" key="8">
    <source>
        <dbReference type="Proteomes" id="UP000014760"/>
    </source>
</evidence>
<dbReference type="EnsemblMetazoa" id="CapteT194549">
    <property type="protein sequence ID" value="CapteP194549"/>
    <property type="gene ID" value="CapteG194549"/>
</dbReference>
<dbReference type="EMBL" id="KB302492">
    <property type="protein sequence ID" value="ELU04260.1"/>
    <property type="molecule type" value="Genomic_DNA"/>
</dbReference>
<dbReference type="Gene3D" id="1.10.490.10">
    <property type="entry name" value="Globins"/>
    <property type="match status" value="1"/>
</dbReference>
<accession>R7UCZ3</accession>
<reference evidence="8" key="1">
    <citation type="submission" date="2012-12" db="EMBL/GenBank/DDBJ databases">
        <authorList>
            <person name="Hellsten U."/>
            <person name="Grimwood J."/>
            <person name="Chapman J.A."/>
            <person name="Shapiro H."/>
            <person name="Aerts A."/>
            <person name="Otillar R.P."/>
            <person name="Terry A.Y."/>
            <person name="Boore J.L."/>
            <person name="Simakov O."/>
            <person name="Marletaz F."/>
            <person name="Cho S.-J."/>
            <person name="Edsinger-Gonzales E."/>
            <person name="Havlak P."/>
            <person name="Kuo D.-H."/>
            <person name="Larsson T."/>
            <person name="Lv J."/>
            <person name="Arendt D."/>
            <person name="Savage R."/>
            <person name="Osoegawa K."/>
            <person name="de Jong P."/>
            <person name="Lindberg D.R."/>
            <person name="Seaver E.C."/>
            <person name="Weisblat D.A."/>
            <person name="Putnam N.H."/>
            <person name="Grigoriev I.V."/>
            <person name="Rokhsar D.S."/>
        </authorList>
    </citation>
    <scope>NUCLEOTIDE SEQUENCE</scope>
    <source>
        <strain evidence="8">I ESC-2004</strain>
    </source>
</reference>
<dbReference type="InterPro" id="IPR009050">
    <property type="entry name" value="Globin-like_sf"/>
</dbReference>
<dbReference type="PROSITE" id="PS01033">
    <property type="entry name" value="GLOBIN"/>
    <property type="match status" value="1"/>
</dbReference>
<evidence type="ECO:0000256" key="1">
    <source>
        <dbReference type="ARBA" id="ARBA00022617"/>
    </source>
</evidence>
<dbReference type="InterPro" id="IPR050532">
    <property type="entry name" value="Globin-like_OT"/>
</dbReference>
<dbReference type="GO" id="GO:0020037">
    <property type="term" value="F:heme binding"/>
    <property type="evidence" value="ECO:0007669"/>
    <property type="project" value="InterPro"/>
</dbReference>
<evidence type="ECO:0000313" key="6">
    <source>
        <dbReference type="EMBL" id="ELU04260.1"/>
    </source>
</evidence>
<gene>
    <name evidence="6" type="ORF">CAPTEDRAFT_194549</name>
</gene>
<dbReference type="HOGENOM" id="CLU_003827_16_0_1"/>
<keyword evidence="2" id="KW-0479">Metal-binding</keyword>
<dbReference type="GO" id="GO:0019825">
    <property type="term" value="F:oxygen binding"/>
    <property type="evidence" value="ECO:0007669"/>
    <property type="project" value="InterPro"/>
</dbReference>
<evidence type="ECO:0000259" key="5">
    <source>
        <dbReference type="PROSITE" id="PS01033"/>
    </source>
</evidence>
<keyword evidence="8" id="KW-1185">Reference proteome</keyword>
<dbReference type="InterPro" id="IPR000971">
    <property type="entry name" value="Globin"/>
</dbReference>
<comment type="similarity">
    <text evidence="4">Belongs to the globin family.</text>
</comment>
<keyword evidence="1 4" id="KW-0349">Heme</keyword>
<protein>
    <recommendedName>
        <fullName evidence="5">Globin domain-containing protein</fullName>
    </recommendedName>
</protein>